<keyword evidence="3" id="KW-0460">Magnesium</keyword>
<dbReference type="STRING" id="882082.SaccyDRAFT_2604"/>
<dbReference type="InterPro" id="IPR040442">
    <property type="entry name" value="Pyrv_kinase-like_dom_sf"/>
</dbReference>
<dbReference type="Pfam" id="PF22484">
    <property type="entry name" value="DUF6986"/>
    <property type="match status" value="1"/>
</dbReference>
<dbReference type="Proteomes" id="UP000002791">
    <property type="component" value="Chromosome"/>
</dbReference>
<accession>H5XF53</accession>
<proteinExistence type="predicted"/>
<dbReference type="GO" id="GO:0006107">
    <property type="term" value="P:oxaloacetate metabolic process"/>
    <property type="evidence" value="ECO:0007669"/>
    <property type="project" value="TreeGrafter"/>
</dbReference>
<dbReference type="PANTHER" id="PTHR32308:SF10">
    <property type="entry name" value="CITRATE LYASE SUBUNIT BETA"/>
    <property type="match status" value="1"/>
</dbReference>
<dbReference type="AlphaFoldDB" id="H5XF53"/>
<evidence type="ECO:0000256" key="2">
    <source>
        <dbReference type="ARBA" id="ARBA00022723"/>
    </source>
</evidence>
<dbReference type="eggNOG" id="COG2301">
    <property type="taxonomic scope" value="Bacteria"/>
</dbReference>
<evidence type="ECO:0000256" key="3">
    <source>
        <dbReference type="ARBA" id="ARBA00022842"/>
    </source>
</evidence>
<dbReference type="InterPro" id="IPR054255">
    <property type="entry name" value="DUF6986"/>
</dbReference>
<keyword evidence="2" id="KW-0479">Metal-binding</keyword>
<dbReference type="SUPFAM" id="SSF51621">
    <property type="entry name" value="Phosphoenolpyruvate/pyruvate domain"/>
    <property type="match status" value="1"/>
</dbReference>
<dbReference type="HOGENOM" id="CLU_707531_0_0_11"/>
<dbReference type="PANTHER" id="PTHR32308">
    <property type="entry name" value="LYASE BETA SUBUNIT, PUTATIVE (AFU_ORTHOLOGUE AFUA_4G13030)-RELATED"/>
    <property type="match status" value="1"/>
</dbReference>
<comment type="cofactor">
    <cofactor evidence="1">
        <name>Mg(2+)</name>
        <dbReference type="ChEBI" id="CHEBI:18420"/>
    </cofactor>
</comment>
<dbReference type="Gene3D" id="3.20.20.60">
    <property type="entry name" value="Phosphoenolpyruvate-binding domains"/>
    <property type="match status" value="1"/>
</dbReference>
<gene>
    <name evidence="4" type="ORF">SaccyDRAFT_2604</name>
</gene>
<sequence length="443" mass="47495">MTDSRPMADDIEKGAAPVDTLADELDMRLADSDEELADRFPGDRGVRQPVHTVYVPGDRYTGALPAEWGRQALAALDDHVTTPEEFGEITGITPETVCEVWPRVRDKLAREPIEDLRIDFEDGYGTRPDAEEDAAVTATARALATAVRDGSAPPYHGIRFKSFEAATRRRGLRTLRLFVEALHAAGGLTDGFVLTLPKVTSVAQVEAMVLVCERLEAEHGLPARTLRFEIQVETPQSILGPDGTVLVARMVHASAGRCTGLHYGTYDYSASCGIAAAYQSMEHPAADHAKAVMQVTAAGTGVFLSDGSTNVLPVGDRAAVHAAWRLHARLVRRSLERGFYQGWDLHPAQLPTRYLATYTFYRAGLGDALARLRAYVGGGDSGYLDEPATAAALAGFVLRGVDCGGVTAEEIAAATGLDPGRLAVLARRHPEKASPPGNLRACG</sequence>
<reference evidence="4 5" key="1">
    <citation type="submission" date="2011-11" db="EMBL/GenBank/DDBJ databases">
        <title>The Noncontiguous Finished sequence of Saccharomonospora cyanea NA-134.</title>
        <authorList>
            <consortium name="US DOE Joint Genome Institute"/>
            <person name="Lucas S."/>
            <person name="Han J."/>
            <person name="Lapidus A."/>
            <person name="Cheng J.-F."/>
            <person name="Goodwin L."/>
            <person name="Pitluck S."/>
            <person name="Peters L."/>
            <person name="Ovchinnikova G."/>
            <person name="Lu M."/>
            <person name="Detter J.C."/>
            <person name="Han C."/>
            <person name="Tapia R."/>
            <person name="Land M."/>
            <person name="Hauser L."/>
            <person name="Kyrpides N."/>
            <person name="Ivanova N."/>
            <person name="Pagani I."/>
            <person name="Brambilla E.-M."/>
            <person name="Klenk H.-P."/>
            <person name="Woyke T."/>
        </authorList>
    </citation>
    <scope>NUCLEOTIDE SEQUENCE [LARGE SCALE GENOMIC DNA]</scope>
    <source>
        <strain evidence="4 5">NA-134</strain>
    </source>
</reference>
<dbReference type="InterPro" id="IPR015813">
    <property type="entry name" value="Pyrv/PenolPyrv_kinase-like_dom"/>
</dbReference>
<keyword evidence="5" id="KW-1185">Reference proteome</keyword>
<dbReference type="EMBL" id="CM001440">
    <property type="protein sequence ID" value="EHR61463.1"/>
    <property type="molecule type" value="Genomic_DNA"/>
</dbReference>
<evidence type="ECO:0000313" key="4">
    <source>
        <dbReference type="EMBL" id="EHR61463.1"/>
    </source>
</evidence>
<name>H5XF53_9PSEU</name>
<organism evidence="4 5">
    <name type="scientific">Saccharomonospora cyanea NA-134</name>
    <dbReference type="NCBI Taxonomy" id="882082"/>
    <lineage>
        <taxon>Bacteria</taxon>
        <taxon>Bacillati</taxon>
        <taxon>Actinomycetota</taxon>
        <taxon>Actinomycetes</taxon>
        <taxon>Pseudonocardiales</taxon>
        <taxon>Pseudonocardiaceae</taxon>
        <taxon>Saccharomonospora</taxon>
    </lineage>
</organism>
<protein>
    <submittedName>
        <fullName evidence="4">Citrate lyase beta subunit</fullName>
    </submittedName>
</protein>
<dbReference type="GO" id="GO:0016829">
    <property type="term" value="F:lyase activity"/>
    <property type="evidence" value="ECO:0007669"/>
    <property type="project" value="UniProtKB-KW"/>
</dbReference>
<evidence type="ECO:0000313" key="5">
    <source>
        <dbReference type="Proteomes" id="UP000002791"/>
    </source>
</evidence>
<keyword evidence="4" id="KW-0456">Lyase</keyword>
<evidence type="ECO:0000256" key="1">
    <source>
        <dbReference type="ARBA" id="ARBA00001946"/>
    </source>
</evidence>
<dbReference type="GO" id="GO:0000287">
    <property type="term" value="F:magnesium ion binding"/>
    <property type="evidence" value="ECO:0007669"/>
    <property type="project" value="TreeGrafter"/>
</dbReference>